<dbReference type="Gene3D" id="3.30.360.10">
    <property type="entry name" value="Dihydrodipicolinate Reductase, domain 2"/>
    <property type="match status" value="1"/>
</dbReference>
<dbReference type="Proteomes" id="UP000666240">
    <property type="component" value="Unassembled WGS sequence"/>
</dbReference>
<evidence type="ECO:0000256" key="1">
    <source>
        <dbReference type="ARBA" id="ARBA00023002"/>
    </source>
</evidence>
<keyword evidence="5" id="KW-1185">Reference proteome</keyword>
<evidence type="ECO:0000313" key="5">
    <source>
        <dbReference type="Proteomes" id="UP000666240"/>
    </source>
</evidence>
<proteinExistence type="predicted"/>
<dbReference type="InterPro" id="IPR055170">
    <property type="entry name" value="GFO_IDH_MocA-like_dom"/>
</dbReference>
<evidence type="ECO:0000259" key="2">
    <source>
        <dbReference type="Pfam" id="PF01408"/>
    </source>
</evidence>
<keyword evidence="1" id="KW-0560">Oxidoreductase</keyword>
<reference evidence="4" key="1">
    <citation type="submission" date="2021-03" db="EMBL/GenBank/DDBJ databases">
        <title>Genome sequencing and assembly of Tianweitania sediminis.</title>
        <authorList>
            <person name="Chhetri G."/>
        </authorList>
    </citation>
    <scope>NUCLEOTIDE SEQUENCE</scope>
    <source>
        <strain evidence="4">Z8</strain>
    </source>
</reference>
<dbReference type="AlphaFoldDB" id="A0A8J7R371"/>
<dbReference type="SUPFAM" id="SSF55347">
    <property type="entry name" value="Glyceraldehyde-3-phosphate dehydrogenase-like, C-terminal domain"/>
    <property type="match status" value="1"/>
</dbReference>
<dbReference type="PANTHER" id="PTHR43818">
    <property type="entry name" value="BCDNA.GH03377"/>
    <property type="match status" value="1"/>
</dbReference>
<dbReference type="Pfam" id="PF22725">
    <property type="entry name" value="GFO_IDH_MocA_C3"/>
    <property type="match status" value="1"/>
</dbReference>
<feature type="domain" description="Gfo/Idh/MocA-like oxidoreductase N-terminal" evidence="2">
    <location>
        <begin position="10"/>
        <end position="104"/>
    </location>
</feature>
<dbReference type="GO" id="GO:0000166">
    <property type="term" value="F:nucleotide binding"/>
    <property type="evidence" value="ECO:0007669"/>
    <property type="project" value="InterPro"/>
</dbReference>
<sequence>MQGILETGAVEIIAVADPSAEMAAQAAALVPQAVVGATIEDVLGQDLDGLVIATPSAQHASQAIQALERGVAVFCQKPLGRSATEVQQVVEAARAADRLLGVDFSYRHTAGIQAIRSLVQVGELGAIRAIDLTFHNAYGPDKPWFYDRALSGGGCLIDLGVHLIDLALWVLDFPEVSDVQGHLLSNGKLLDPQPQEVEDYALASFRLGSGTLVRLACSWRLPAGRDAVIGAEFYGEKGGAALKNVDGSFYDFTAELYRGTAREVLVTPPDQWGIRAAQDWARRLAWDGRYHPEAERFAAVSEVLDRIYGVV</sequence>
<dbReference type="Pfam" id="PF01408">
    <property type="entry name" value="GFO_IDH_MocA"/>
    <property type="match status" value="1"/>
</dbReference>
<dbReference type="InterPro" id="IPR000683">
    <property type="entry name" value="Gfo/Idh/MocA-like_OxRdtase_N"/>
</dbReference>
<dbReference type="InterPro" id="IPR036291">
    <property type="entry name" value="NAD(P)-bd_dom_sf"/>
</dbReference>
<dbReference type="InterPro" id="IPR050463">
    <property type="entry name" value="Gfo/Idh/MocA_oxidrdct_glycsds"/>
</dbReference>
<organism evidence="4 5">
    <name type="scientific">Tianweitania sediminis</name>
    <dbReference type="NCBI Taxonomy" id="1502156"/>
    <lineage>
        <taxon>Bacteria</taxon>
        <taxon>Pseudomonadati</taxon>
        <taxon>Pseudomonadota</taxon>
        <taxon>Alphaproteobacteria</taxon>
        <taxon>Hyphomicrobiales</taxon>
        <taxon>Phyllobacteriaceae</taxon>
        <taxon>Tianweitania</taxon>
    </lineage>
</organism>
<dbReference type="SUPFAM" id="SSF51735">
    <property type="entry name" value="NAD(P)-binding Rossmann-fold domains"/>
    <property type="match status" value="1"/>
</dbReference>
<protein>
    <submittedName>
        <fullName evidence="4">Gfo/Idh/MocA family oxidoreductase</fullName>
    </submittedName>
</protein>
<feature type="domain" description="GFO/IDH/MocA-like oxidoreductase" evidence="3">
    <location>
        <begin position="112"/>
        <end position="239"/>
    </location>
</feature>
<comment type="caution">
    <text evidence="4">The sequence shown here is derived from an EMBL/GenBank/DDBJ whole genome shotgun (WGS) entry which is preliminary data.</text>
</comment>
<dbReference type="GO" id="GO:0016491">
    <property type="term" value="F:oxidoreductase activity"/>
    <property type="evidence" value="ECO:0007669"/>
    <property type="project" value="UniProtKB-KW"/>
</dbReference>
<dbReference type="Gene3D" id="3.40.50.720">
    <property type="entry name" value="NAD(P)-binding Rossmann-like Domain"/>
    <property type="match status" value="1"/>
</dbReference>
<gene>
    <name evidence="4" type="ORF">J5Y06_19560</name>
</gene>
<evidence type="ECO:0000259" key="3">
    <source>
        <dbReference type="Pfam" id="PF22725"/>
    </source>
</evidence>
<dbReference type="PANTHER" id="PTHR43818:SF11">
    <property type="entry name" value="BCDNA.GH03377"/>
    <property type="match status" value="1"/>
</dbReference>
<accession>A0A8J7R371</accession>
<evidence type="ECO:0000313" key="4">
    <source>
        <dbReference type="EMBL" id="MBP0440852.1"/>
    </source>
</evidence>
<name>A0A8J7R371_9HYPH</name>
<dbReference type="EMBL" id="JAGIYY010000009">
    <property type="protein sequence ID" value="MBP0440852.1"/>
    <property type="molecule type" value="Genomic_DNA"/>
</dbReference>